<gene>
    <name evidence="1" type="ORF">SAMN05216199_0854</name>
</gene>
<evidence type="ECO:0008006" key="3">
    <source>
        <dbReference type="Google" id="ProtNLM"/>
    </source>
</evidence>
<accession>A0A1H9R462</accession>
<dbReference type="STRING" id="587636.SAMN05216199_0854"/>
<keyword evidence="2" id="KW-1185">Reference proteome</keyword>
<dbReference type="AlphaFoldDB" id="A0A1H9R462"/>
<dbReference type="EMBL" id="FOHB01000001">
    <property type="protein sequence ID" value="SER67522.1"/>
    <property type="molecule type" value="Genomic_DNA"/>
</dbReference>
<protein>
    <recommendedName>
        <fullName evidence="3">HD domain-containing protein</fullName>
    </recommendedName>
</protein>
<evidence type="ECO:0000313" key="1">
    <source>
        <dbReference type="EMBL" id="SER67522.1"/>
    </source>
</evidence>
<proteinExistence type="predicted"/>
<sequence>MSFTLDEAIALADSAHRGAVELGHRRGGDRRYAVRRLAEAAGYGPAYQVVAALHDDDEERGLGPLLLHRARDVGAPPEVVAALDSITRRPDPDGPSGWEDYQGSLVPRAAADDIGRVVMLLDGLVAMLPWHAQEPAEAWRLHVELRHVPAQATLLAAEALRRADGLPGSFPVERGAFVRWGIALETRLRGSA</sequence>
<organism evidence="1 2">
    <name type="scientific">Pedococcus cremeus</name>
    <dbReference type="NCBI Taxonomy" id="587636"/>
    <lineage>
        <taxon>Bacteria</taxon>
        <taxon>Bacillati</taxon>
        <taxon>Actinomycetota</taxon>
        <taxon>Actinomycetes</taxon>
        <taxon>Micrococcales</taxon>
        <taxon>Intrasporangiaceae</taxon>
        <taxon>Pedococcus</taxon>
    </lineage>
</organism>
<dbReference type="OrthoDB" id="5186830at2"/>
<dbReference type="Proteomes" id="UP000199019">
    <property type="component" value="Unassembled WGS sequence"/>
</dbReference>
<name>A0A1H9R462_9MICO</name>
<reference evidence="2" key="1">
    <citation type="submission" date="2016-10" db="EMBL/GenBank/DDBJ databases">
        <authorList>
            <person name="Varghese N."/>
            <person name="Submissions S."/>
        </authorList>
    </citation>
    <scope>NUCLEOTIDE SEQUENCE [LARGE SCALE GENOMIC DNA]</scope>
    <source>
        <strain evidence="2">CGMCC 1.6963</strain>
    </source>
</reference>
<evidence type="ECO:0000313" key="2">
    <source>
        <dbReference type="Proteomes" id="UP000199019"/>
    </source>
</evidence>
<dbReference type="RefSeq" id="WP_091755602.1">
    <property type="nucleotide sequence ID" value="NZ_FOHB01000001.1"/>
</dbReference>